<keyword evidence="3" id="KW-0677">Repeat</keyword>
<evidence type="ECO:0000313" key="6">
    <source>
        <dbReference type="Proteomes" id="UP000695022"/>
    </source>
</evidence>
<name>A0ABM1ECZ1_PRICU</name>
<dbReference type="Proteomes" id="UP000695022">
    <property type="component" value="Unplaced"/>
</dbReference>
<evidence type="ECO:0000256" key="1">
    <source>
        <dbReference type="ARBA" id="ARBA00004370"/>
    </source>
</evidence>
<gene>
    <name evidence="7" type="primary">LOC106811054</name>
</gene>
<dbReference type="RefSeq" id="XP_014670062.1">
    <property type="nucleotide sequence ID" value="XM_014814576.1"/>
</dbReference>
<accession>A0ABM1ECZ1</accession>
<proteinExistence type="predicted"/>
<evidence type="ECO:0000313" key="7">
    <source>
        <dbReference type="RefSeq" id="XP_014670062.1"/>
    </source>
</evidence>
<evidence type="ECO:0000256" key="3">
    <source>
        <dbReference type="ARBA" id="ARBA00022737"/>
    </source>
</evidence>
<dbReference type="GeneID" id="106811054"/>
<sequence>MQSHLSSKEAYLEKFKVLQQDVADHGKELTTVEDMSAKLQTSVSDPAVPTTVAQLRASYDTLVSMTTDVVCLVERHYREQCVYEESYTYCVSWLHNAQDELDTWEKSVEPKLSALKELQKTMSEGHSRVKQAAKMCDTVTPHTSTDGAQTMRSNLEHFALSCDKLRNDVKKAIVSLRI</sequence>
<keyword evidence="6" id="KW-1185">Reference proteome</keyword>
<dbReference type="PANTHER" id="PTHR47535">
    <property type="entry name" value="MUSCLE-SPECIFIC PROTEIN 300 KDA, ISOFORM G"/>
    <property type="match status" value="1"/>
</dbReference>
<dbReference type="InterPro" id="IPR052403">
    <property type="entry name" value="LINC-complex_assoc"/>
</dbReference>
<keyword evidence="5" id="KW-0472">Membrane</keyword>
<protein>
    <submittedName>
        <fullName evidence="7">Uncharacterized protein LOC106811054</fullName>
    </submittedName>
</protein>
<organism evidence="6 7">
    <name type="scientific">Priapulus caudatus</name>
    <name type="common">Priapulid worm</name>
    <dbReference type="NCBI Taxonomy" id="37621"/>
    <lineage>
        <taxon>Eukaryota</taxon>
        <taxon>Metazoa</taxon>
        <taxon>Ecdysozoa</taxon>
        <taxon>Scalidophora</taxon>
        <taxon>Priapulida</taxon>
        <taxon>Priapulimorpha</taxon>
        <taxon>Priapulimorphida</taxon>
        <taxon>Priapulidae</taxon>
        <taxon>Priapulus</taxon>
    </lineage>
</organism>
<evidence type="ECO:0000256" key="2">
    <source>
        <dbReference type="ARBA" id="ARBA00022692"/>
    </source>
</evidence>
<evidence type="ECO:0000256" key="4">
    <source>
        <dbReference type="ARBA" id="ARBA00022989"/>
    </source>
</evidence>
<dbReference type="PANTHER" id="PTHR47535:SF7">
    <property type="entry name" value="CALMIN"/>
    <property type="match status" value="1"/>
</dbReference>
<dbReference type="Gene3D" id="1.20.58.60">
    <property type="match status" value="1"/>
</dbReference>
<dbReference type="SUPFAM" id="SSF46966">
    <property type="entry name" value="Spectrin repeat"/>
    <property type="match status" value="2"/>
</dbReference>
<keyword evidence="4" id="KW-1133">Transmembrane helix</keyword>
<keyword evidence="2" id="KW-0812">Transmembrane</keyword>
<comment type="subcellular location">
    <subcellularLocation>
        <location evidence="1">Membrane</location>
    </subcellularLocation>
</comment>
<evidence type="ECO:0000256" key="5">
    <source>
        <dbReference type="ARBA" id="ARBA00023136"/>
    </source>
</evidence>
<reference evidence="7" key="1">
    <citation type="submission" date="2025-08" db="UniProtKB">
        <authorList>
            <consortium name="RefSeq"/>
        </authorList>
    </citation>
    <scope>IDENTIFICATION</scope>
</reference>